<evidence type="ECO:0000259" key="2">
    <source>
        <dbReference type="Pfam" id="PF00892"/>
    </source>
</evidence>
<dbReference type="SUPFAM" id="SSF103481">
    <property type="entry name" value="Multidrug resistance efflux transporter EmrE"/>
    <property type="match status" value="1"/>
</dbReference>
<evidence type="ECO:0000313" key="3">
    <source>
        <dbReference type="EMBL" id="KAK4523163.1"/>
    </source>
</evidence>
<proteinExistence type="predicted"/>
<dbReference type="Pfam" id="PF00892">
    <property type="entry name" value="EamA"/>
    <property type="match status" value="1"/>
</dbReference>
<name>A0AAV9I764_9RHOD</name>
<keyword evidence="1" id="KW-0812">Transmembrane</keyword>
<dbReference type="InterPro" id="IPR000620">
    <property type="entry name" value="EamA_dom"/>
</dbReference>
<keyword evidence="4" id="KW-1185">Reference proteome</keyword>
<accession>A0AAV9I764</accession>
<feature type="transmembrane region" description="Helical" evidence="1">
    <location>
        <begin position="7"/>
        <end position="25"/>
    </location>
</feature>
<evidence type="ECO:0000313" key="4">
    <source>
        <dbReference type="Proteomes" id="UP001300502"/>
    </source>
</evidence>
<feature type="transmembrane region" description="Helical" evidence="1">
    <location>
        <begin position="276"/>
        <end position="294"/>
    </location>
</feature>
<sequence>MSKSSNTIQWMFIYGVVNILLHLSNHHVSKSNISTEILFLQSFIPFLAQCVFYSLWSTDKKTPFPSWKETRDYGPVALFHAGSLYSMFRALKYCSVRTVGVSRFVAPIVTSLYEGFIVRSIRWSRQQFLCLVGIFIGAILSFRDVEFYGHVLSIPWIALNVLCTASGTTFAKYLLQHHLCPTQASLLENFYCSVVFLTQSFWSETWQTKAWKQSSSWSLTTKVSLVISCFIGYVITLSRQHLRKELGTTKFLVFAGTIRINSLFLVSKWFSKSLSWSGFIGVMMIVGFSLRYLLYEECS</sequence>
<dbReference type="EMBL" id="JANCYU010000012">
    <property type="protein sequence ID" value="KAK4523163.1"/>
    <property type="molecule type" value="Genomic_DNA"/>
</dbReference>
<organism evidence="3 4">
    <name type="scientific">Galdieria yellowstonensis</name>
    <dbReference type="NCBI Taxonomy" id="3028027"/>
    <lineage>
        <taxon>Eukaryota</taxon>
        <taxon>Rhodophyta</taxon>
        <taxon>Bangiophyceae</taxon>
        <taxon>Galdieriales</taxon>
        <taxon>Galdieriaceae</taxon>
        <taxon>Galdieria</taxon>
    </lineage>
</organism>
<feature type="transmembrane region" description="Helical" evidence="1">
    <location>
        <begin position="223"/>
        <end position="239"/>
    </location>
</feature>
<dbReference type="GO" id="GO:0016020">
    <property type="term" value="C:membrane"/>
    <property type="evidence" value="ECO:0007669"/>
    <property type="project" value="InterPro"/>
</dbReference>
<dbReference type="InterPro" id="IPR037185">
    <property type="entry name" value="EmrE-like"/>
</dbReference>
<comment type="caution">
    <text evidence="3">The sequence shown here is derived from an EMBL/GenBank/DDBJ whole genome shotgun (WGS) entry which is preliminary data.</text>
</comment>
<feature type="transmembrane region" description="Helical" evidence="1">
    <location>
        <begin position="37"/>
        <end position="56"/>
    </location>
</feature>
<dbReference type="AlphaFoldDB" id="A0AAV9I764"/>
<dbReference type="Proteomes" id="UP001300502">
    <property type="component" value="Unassembled WGS sequence"/>
</dbReference>
<gene>
    <name evidence="3" type="ORF">GAYE_PCTG44G1055</name>
</gene>
<keyword evidence="1" id="KW-0472">Membrane</keyword>
<reference evidence="3 4" key="1">
    <citation type="submission" date="2022-07" db="EMBL/GenBank/DDBJ databases">
        <title>Genome-wide signatures of adaptation to extreme environments.</title>
        <authorList>
            <person name="Cho C.H."/>
            <person name="Yoon H.S."/>
        </authorList>
    </citation>
    <scope>NUCLEOTIDE SEQUENCE [LARGE SCALE GENOMIC DNA]</scope>
    <source>
        <strain evidence="3 4">108.79 E11</strain>
    </source>
</reference>
<feature type="transmembrane region" description="Helical" evidence="1">
    <location>
        <begin position="154"/>
        <end position="174"/>
    </location>
</feature>
<feature type="domain" description="EamA" evidence="2">
    <location>
        <begin position="39"/>
        <end position="142"/>
    </location>
</feature>
<keyword evidence="1" id="KW-1133">Transmembrane helix</keyword>
<protein>
    <recommendedName>
        <fullName evidence="2">EamA domain-containing protein</fullName>
    </recommendedName>
</protein>
<evidence type="ECO:0000256" key="1">
    <source>
        <dbReference type="SAM" id="Phobius"/>
    </source>
</evidence>
<feature type="transmembrane region" description="Helical" evidence="1">
    <location>
        <begin position="128"/>
        <end position="148"/>
    </location>
</feature>